<evidence type="ECO:0000313" key="3">
    <source>
        <dbReference type="Proteomes" id="UP000176429"/>
    </source>
</evidence>
<gene>
    <name evidence="2" type="ORF">A3H68_01235</name>
</gene>
<sequence>MKTKKNNARGELDPFKVVMMCLTHDIGETRSGDQNWIHRRYVFVDEETISKDQFTDPLRGLRKFVAEFNQRKSPEAVATKDTNALDQLIAQKEYAHAGNREAAIWLEGKRVKIKYKKVAELKTETAKKIGIAIYDRGVSEWWKDIWTSEPRKKPRA</sequence>
<evidence type="ECO:0000259" key="1">
    <source>
        <dbReference type="Pfam" id="PF13023"/>
    </source>
</evidence>
<comment type="caution">
    <text evidence="2">The sequence shown here is derived from an EMBL/GenBank/DDBJ whole genome shotgun (WGS) entry which is preliminary data.</text>
</comment>
<organism evidence="2 3">
    <name type="scientific">Candidatus Taylorbacteria bacterium RIFCSPLOWO2_02_FULL_46_40</name>
    <dbReference type="NCBI Taxonomy" id="1802329"/>
    <lineage>
        <taxon>Bacteria</taxon>
        <taxon>Candidatus Tayloriibacteriota</taxon>
    </lineage>
</organism>
<dbReference type="Gene3D" id="1.10.3210.10">
    <property type="entry name" value="Hypothetical protein af1432"/>
    <property type="match status" value="1"/>
</dbReference>
<dbReference type="EMBL" id="MHSH01000061">
    <property type="protein sequence ID" value="OHA39899.1"/>
    <property type="molecule type" value="Genomic_DNA"/>
</dbReference>
<dbReference type="SUPFAM" id="SSF109604">
    <property type="entry name" value="HD-domain/PDEase-like"/>
    <property type="match status" value="1"/>
</dbReference>
<feature type="domain" description="HD" evidence="1">
    <location>
        <begin position="8"/>
        <end position="119"/>
    </location>
</feature>
<name>A0A1G2NWR8_9BACT</name>
<protein>
    <recommendedName>
        <fullName evidence="1">HD domain-containing protein</fullName>
    </recommendedName>
</protein>
<dbReference type="InterPro" id="IPR006674">
    <property type="entry name" value="HD_domain"/>
</dbReference>
<dbReference type="Pfam" id="PF13023">
    <property type="entry name" value="HD_3"/>
    <property type="match status" value="1"/>
</dbReference>
<proteinExistence type="predicted"/>
<accession>A0A1G2NWR8</accession>
<dbReference type="AlphaFoldDB" id="A0A1G2NWR8"/>
<evidence type="ECO:0000313" key="2">
    <source>
        <dbReference type="EMBL" id="OHA39899.1"/>
    </source>
</evidence>
<reference evidence="2 3" key="1">
    <citation type="journal article" date="2016" name="Nat. Commun.">
        <title>Thousands of microbial genomes shed light on interconnected biogeochemical processes in an aquifer system.</title>
        <authorList>
            <person name="Anantharaman K."/>
            <person name="Brown C.T."/>
            <person name="Hug L.A."/>
            <person name="Sharon I."/>
            <person name="Castelle C.J."/>
            <person name="Probst A.J."/>
            <person name="Thomas B.C."/>
            <person name="Singh A."/>
            <person name="Wilkins M.J."/>
            <person name="Karaoz U."/>
            <person name="Brodie E.L."/>
            <person name="Williams K.H."/>
            <person name="Hubbard S.S."/>
            <person name="Banfield J.F."/>
        </authorList>
    </citation>
    <scope>NUCLEOTIDE SEQUENCE [LARGE SCALE GENOMIC DNA]</scope>
</reference>
<dbReference type="Proteomes" id="UP000176429">
    <property type="component" value="Unassembled WGS sequence"/>
</dbReference>